<dbReference type="GeneID" id="70190478"/>
<dbReference type="OrthoDB" id="3026777at2759"/>
<sequence length="558" mass="58717">MPESAEEGNQRTHNATNCDGEAGNATEPTILLSRRVYAQSDPSTFVPGTTITANRTVILLCAIIFTASAAGGFQGLPAARTFEDILCRQYYDSGEPAQADSTPVVSLPPGEDECKNSVIQAKLVYLFAVNNAATAAISCLAAMPWGIAADKLGRRFVLAVCLYSNAFSMAIFMLVAWMSDIVPIELIWASSLAGLVGGGNAVVMASLSGMLVDILPEAKRAVGFMRINVAAMLGHLIAPAMVGALMPYVGARALMGLGLFLMVAAATATGLLPETLRAAERKDASNSGSGSASDEGRSQATLPTKAWVALKDSFAVLESRPLVLLVTTTLLALPAGLCTLNLLSLYTSARFHLRLADTGYIQTIFGIAQAIVALVLLPWISQITMRPQPRDNVQHDDGAGNSTAETQEHPTSDHQQEACASSLQIFTDEVRRDLSLARMSIAALTLGAAILGLAPSLAYFIAGLVVMALGSAAEGLIMGLMSAFVSRPDRRARLYTLIGILQVVSACYSDPMLAACYATGLKLGGAWTGLPYFCVAVFCAAQGVLVALVRVPRRRGPV</sequence>
<dbReference type="Gene3D" id="1.20.1250.20">
    <property type="entry name" value="MFS general substrate transporter like domains"/>
    <property type="match status" value="1"/>
</dbReference>
<feature type="transmembrane region" description="Helical" evidence="6">
    <location>
        <begin position="254"/>
        <end position="272"/>
    </location>
</feature>
<dbReference type="RefSeq" id="XP_046013545.1">
    <property type="nucleotide sequence ID" value="XM_046160932.1"/>
</dbReference>
<keyword evidence="3 6" id="KW-1133">Transmembrane helix</keyword>
<dbReference type="SUPFAM" id="SSF103473">
    <property type="entry name" value="MFS general substrate transporter"/>
    <property type="match status" value="2"/>
</dbReference>
<evidence type="ECO:0000313" key="8">
    <source>
        <dbReference type="Proteomes" id="UP000756346"/>
    </source>
</evidence>
<feature type="transmembrane region" description="Helical" evidence="6">
    <location>
        <begin position="460"/>
        <end position="485"/>
    </location>
</feature>
<feature type="compositionally biased region" description="Basic and acidic residues" evidence="5">
    <location>
        <begin position="388"/>
        <end position="398"/>
    </location>
</feature>
<feature type="transmembrane region" description="Helical" evidence="6">
    <location>
        <begin position="191"/>
        <end position="215"/>
    </location>
</feature>
<evidence type="ECO:0000256" key="4">
    <source>
        <dbReference type="ARBA" id="ARBA00023136"/>
    </source>
</evidence>
<organism evidence="7 8">
    <name type="scientific">Microdochium trichocladiopsis</name>
    <dbReference type="NCBI Taxonomy" id="1682393"/>
    <lineage>
        <taxon>Eukaryota</taxon>
        <taxon>Fungi</taxon>
        <taxon>Dikarya</taxon>
        <taxon>Ascomycota</taxon>
        <taxon>Pezizomycotina</taxon>
        <taxon>Sordariomycetes</taxon>
        <taxon>Xylariomycetidae</taxon>
        <taxon>Xylariales</taxon>
        <taxon>Microdochiaceae</taxon>
        <taxon>Microdochium</taxon>
    </lineage>
</organism>
<keyword evidence="2 6" id="KW-0812">Transmembrane</keyword>
<feature type="transmembrane region" description="Helical" evidence="6">
    <location>
        <begin position="497"/>
        <end position="520"/>
    </location>
</feature>
<evidence type="ECO:0000256" key="5">
    <source>
        <dbReference type="SAM" id="MobiDB-lite"/>
    </source>
</evidence>
<dbReference type="AlphaFoldDB" id="A0A9P9BRG8"/>
<dbReference type="InterPro" id="IPR011701">
    <property type="entry name" value="MFS"/>
</dbReference>
<dbReference type="GO" id="GO:0016020">
    <property type="term" value="C:membrane"/>
    <property type="evidence" value="ECO:0007669"/>
    <property type="project" value="UniProtKB-SubCell"/>
</dbReference>
<proteinExistence type="predicted"/>
<feature type="transmembrane region" description="Helical" evidence="6">
    <location>
        <begin position="156"/>
        <end position="179"/>
    </location>
</feature>
<comment type="caution">
    <text evidence="7">The sequence shown here is derived from an EMBL/GenBank/DDBJ whole genome shotgun (WGS) entry which is preliminary data.</text>
</comment>
<accession>A0A9P9BRG8</accession>
<feature type="transmembrane region" description="Helical" evidence="6">
    <location>
        <begin position="227"/>
        <end position="248"/>
    </location>
</feature>
<dbReference type="PANTHER" id="PTHR23507:SF1">
    <property type="entry name" value="FI18259P1-RELATED"/>
    <property type="match status" value="1"/>
</dbReference>
<dbReference type="EMBL" id="JAGTJQ010000004">
    <property type="protein sequence ID" value="KAH7032713.1"/>
    <property type="molecule type" value="Genomic_DNA"/>
</dbReference>
<dbReference type="Proteomes" id="UP000756346">
    <property type="component" value="Unassembled WGS sequence"/>
</dbReference>
<dbReference type="GO" id="GO:0022857">
    <property type="term" value="F:transmembrane transporter activity"/>
    <property type="evidence" value="ECO:0007669"/>
    <property type="project" value="InterPro"/>
</dbReference>
<evidence type="ECO:0000256" key="6">
    <source>
        <dbReference type="SAM" id="Phobius"/>
    </source>
</evidence>
<gene>
    <name evidence="7" type="ORF">B0I36DRAFT_382732</name>
</gene>
<feature type="transmembrane region" description="Helical" evidence="6">
    <location>
        <begin position="436"/>
        <end position="454"/>
    </location>
</feature>
<protein>
    <submittedName>
        <fullName evidence="7">Major facilitator superfamily domain-containing protein</fullName>
    </submittedName>
</protein>
<feature type="region of interest" description="Disordered" evidence="5">
    <location>
        <begin position="1"/>
        <end position="24"/>
    </location>
</feature>
<evidence type="ECO:0000313" key="7">
    <source>
        <dbReference type="EMBL" id="KAH7032713.1"/>
    </source>
</evidence>
<evidence type="ECO:0000256" key="3">
    <source>
        <dbReference type="ARBA" id="ARBA00022989"/>
    </source>
</evidence>
<keyword evidence="8" id="KW-1185">Reference proteome</keyword>
<comment type="subcellular location">
    <subcellularLocation>
        <location evidence="1">Membrane</location>
        <topology evidence="1">Multi-pass membrane protein</topology>
    </subcellularLocation>
</comment>
<feature type="transmembrane region" description="Helical" evidence="6">
    <location>
        <begin position="359"/>
        <end position="380"/>
    </location>
</feature>
<evidence type="ECO:0000256" key="2">
    <source>
        <dbReference type="ARBA" id="ARBA00022692"/>
    </source>
</evidence>
<dbReference type="PANTHER" id="PTHR23507">
    <property type="entry name" value="ZGC:174356"/>
    <property type="match status" value="1"/>
</dbReference>
<evidence type="ECO:0000256" key="1">
    <source>
        <dbReference type="ARBA" id="ARBA00004141"/>
    </source>
</evidence>
<feature type="transmembrane region" description="Helical" evidence="6">
    <location>
        <begin position="123"/>
        <end position="144"/>
    </location>
</feature>
<feature type="transmembrane region" description="Helical" evidence="6">
    <location>
        <begin position="322"/>
        <end position="347"/>
    </location>
</feature>
<feature type="region of interest" description="Disordered" evidence="5">
    <location>
        <begin position="388"/>
        <end position="414"/>
    </location>
</feature>
<name>A0A9P9BRG8_9PEZI</name>
<reference evidence="7" key="1">
    <citation type="journal article" date="2021" name="Nat. Commun.">
        <title>Genetic determinants of endophytism in the Arabidopsis root mycobiome.</title>
        <authorList>
            <person name="Mesny F."/>
            <person name="Miyauchi S."/>
            <person name="Thiergart T."/>
            <person name="Pickel B."/>
            <person name="Atanasova L."/>
            <person name="Karlsson M."/>
            <person name="Huettel B."/>
            <person name="Barry K.W."/>
            <person name="Haridas S."/>
            <person name="Chen C."/>
            <person name="Bauer D."/>
            <person name="Andreopoulos W."/>
            <person name="Pangilinan J."/>
            <person name="LaButti K."/>
            <person name="Riley R."/>
            <person name="Lipzen A."/>
            <person name="Clum A."/>
            <person name="Drula E."/>
            <person name="Henrissat B."/>
            <person name="Kohler A."/>
            <person name="Grigoriev I.V."/>
            <person name="Martin F.M."/>
            <person name="Hacquard S."/>
        </authorList>
    </citation>
    <scope>NUCLEOTIDE SEQUENCE</scope>
    <source>
        <strain evidence="7">MPI-CAGE-CH-0230</strain>
    </source>
</reference>
<dbReference type="InterPro" id="IPR036259">
    <property type="entry name" value="MFS_trans_sf"/>
</dbReference>
<keyword evidence="4 6" id="KW-0472">Membrane</keyword>
<feature type="transmembrane region" description="Helical" evidence="6">
    <location>
        <begin position="526"/>
        <end position="549"/>
    </location>
</feature>
<dbReference type="Pfam" id="PF07690">
    <property type="entry name" value="MFS_1"/>
    <property type="match status" value="1"/>
</dbReference>